<sequence length="45" mass="5119">MKRFIEGADREQATLLPECLEDWVEDDNPVRAIDAFIDALDLGNL</sequence>
<dbReference type="AlphaFoldDB" id="X0UBK3"/>
<accession>X0UBK3</accession>
<evidence type="ECO:0000313" key="1">
    <source>
        <dbReference type="EMBL" id="GAG03179.1"/>
    </source>
</evidence>
<dbReference type="EMBL" id="BARS01021400">
    <property type="protein sequence ID" value="GAG03179.1"/>
    <property type="molecule type" value="Genomic_DNA"/>
</dbReference>
<reference evidence="1" key="1">
    <citation type="journal article" date="2014" name="Front. Microbiol.">
        <title>High frequency of phylogenetically diverse reductive dehalogenase-homologous genes in deep subseafloor sedimentary metagenomes.</title>
        <authorList>
            <person name="Kawai M."/>
            <person name="Futagami T."/>
            <person name="Toyoda A."/>
            <person name="Takaki Y."/>
            <person name="Nishi S."/>
            <person name="Hori S."/>
            <person name="Arai W."/>
            <person name="Tsubouchi T."/>
            <person name="Morono Y."/>
            <person name="Uchiyama I."/>
            <person name="Ito T."/>
            <person name="Fujiyama A."/>
            <person name="Inagaki F."/>
            <person name="Takami H."/>
        </authorList>
    </citation>
    <scope>NUCLEOTIDE SEQUENCE</scope>
    <source>
        <strain evidence="1">Expedition CK06-06</strain>
    </source>
</reference>
<protein>
    <recommendedName>
        <fullName evidence="2">Transposase</fullName>
    </recommendedName>
</protein>
<organism evidence="1">
    <name type="scientific">marine sediment metagenome</name>
    <dbReference type="NCBI Taxonomy" id="412755"/>
    <lineage>
        <taxon>unclassified sequences</taxon>
        <taxon>metagenomes</taxon>
        <taxon>ecological metagenomes</taxon>
    </lineage>
</organism>
<comment type="caution">
    <text evidence="1">The sequence shown here is derived from an EMBL/GenBank/DDBJ whole genome shotgun (WGS) entry which is preliminary data.</text>
</comment>
<feature type="non-terminal residue" evidence="1">
    <location>
        <position position="45"/>
    </location>
</feature>
<evidence type="ECO:0008006" key="2">
    <source>
        <dbReference type="Google" id="ProtNLM"/>
    </source>
</evidence>
<gene>
    <name evidence="1" type="ORF">S01H1_34376</name>
</gene>
<proteinExistence type="predicted"/>
<name>X0UBK3_9ZZZZ</name>